<proteinExistence type="predicted"/>
<feature type="chain" id="PRO_5034273065" evidence="1">
    <location>
        <begin position="33"/>
        <end position="233"/>
    </location>
</feature>
<keyword evidence="2" id="KW-1185">Reference proteome</keyword>
<accession>A0A8B7YJN6</accession>
<evidence type="ECO:0000313" key="3">
    <source>
        <dbReference type="RefSeq" id="XP_022092630.1"/>
    </source>
</evidence>
<feature type="signal peptide" evidence="1">
    <location>
        <begin position="1"/>
        <end position="32"/>
    </location>
</feature>
<evidence type="ECO:0000256" key="1">
    <source>
        <dbReference type="SAM" id="SignalP"/>
    </source>
</evidence>
<organism evidence="2 3">
    <name type="scientific">Acanthaster planci</name>
    <name type="common">Crown-of-thorns starfish</name>
    <dbReference type="NCBI Taxonomy" id="133434"/>
    <lineage>
        <taxon>Eukaryota</taxon>
        <taxon>Metazoa</taxon>
        <taxon>Echinodermata</taxon>
        <taxon>Eleutherozoa</taxon>
        <taxon>Asterozoa</taxon>
        <taxon>Asteroidea</taxon>
        <taxon>Valvatacea</taxon>
        <taxon>Valvatida</taxon>
        <taxon>Acanthasteridae</taxon>
        <taxon>Acanthaster</taxon>
    </lineage>
</organism>
<reference evidence="3" key="1">
    <citation type="submission" date="2025-08" db="UniProtKB">
        <authorList>
            <consortium name="RefSeq"/>
        </authorList>
    </citation>
    <scope>IDENTIFICATION</scope>
</reference>
<gene>
    <name evidence="3" type="primary">LOC110980337</name>
</gene>
<dbReference type="AlphaFoldDB" id="A0A8B7YJN6"/>
<dbReference type="Proteomes" id="UP000694845">
    <property type="component" value="Unplaced"/>
</dbReference>
<name>A0A8B7YJN6_ACAPL</name>
<evidence type="ECO:0000313" key="2">
    <source>
        <dbReference type="Proteomes" id="UP000694845"/>
    </source>
</evidence>
<dbReference type="OMA" id="MRTLYFG"/>
<dbReference type="RefSeq" id="XP_022092630.1">
    <property type="nucleotide sequence ID" value="XM_022236938.1"/>
</dbReference>
<dbReference type="KEGG" id="aplc:110980337"/>
<dbReference type="OrthoDB" id="10510129at2759"/>
<dbReference type="GeneID" id="110980337"/>
<protein>
    <submittedName>
        <fullName evidence="3">Uncharacterized protein LOC110980337</fullName>
    </submittedName>
</protein>
<keyword evidence="1" id="KW-0732">Signal</keyword>
<sequence>MLHVPSKMEIVLSTLATLLFGLTSYQAQLTHAESKMRTLYFGLVPPPPGPGEIFHKRLWLKSVLPNLEGRCWGGDDQKVTSVDGVTEACVTFTTESYQEEEPFRYPTQGLFNSSLKQLEFSVRTPASIGIYVYGDSLEKLYYIVFSSDGVQMIQFGTFDHVSLTDAGVGTEGGFGRFWLAVVNNASEMHIGKSGNDAPLLRMNHTTSSLDILRLEILGDAGRAVEVQIYMPCY</sequence>